<keyword evidence="1" id="KW-0732">Signal</keyword>
<dbReference type="AlphaFoldDB" id="A0AAE8SU66"/>
<feature type="chain" id="PRO_5042035535" evidence="1">
    <location>
        <begin position="21"/>
        <end position="353"/>
    </location>
</feature>
<comment type="caution">
    <text evidence="2">The sequence shown here is derived from an EMBL/GenBank/DDBJ whole genome shotgun (WGS) entry which is preliminary data.</text>
</comment>
<protein>
    <submittedName>
        <fullName evidence="2">Uncharacterized protein</fullName>
    </submittedName>
</protein>
<accession>A0AAE8SU66</accession>
<reference evidence="2" key="1">
    <citation type="submission" date="2018-03" db="EMBL/GenBank/DDBJ databases">
        <authorList>
            <person name="Guldener U."/>
        </authorList>
    </citation>
    <scope>NUCLEOTIDE SEQUENCE</scope>
</reference>
<evidence type="ECO:0000313" key="2">
    <source>
        <dbReference type="EMBL" id="SPO01391.1"/>
    </source>
</evidence>
<keyword evidence="3" id="KW-1185">Reference proteome</keyword>
<evidence type="ECO:0000256" key="1">
    <source>
        <dbReference type="SAM" id="SignalP"/>
    </source>
</evidence>
<proteinExistence type="predicted"/>
<gene>
    <name evidence="2" type="ORF">DNG_04067</name>
</gene>
<name>A0AAE8SU66_9PEZI</name>
<dbReference type="EMBL" id="ONZQ02000005">
    <property type="protein sequence ID" value="SPO01391.1"/>
    <property type="molecule type" value="Genomic_DNA"/>
</dbReference>
<evidence type="ECO:0000313" key="3">
    <source>
        <dbReference type="Proteomes" id="UP001187682"/>
    </source>
</evidence>
<sequence length="353" mass="37677">MSRISSSLVALTVLASQVAAAPQAILFPLQCQKPNSEYQITQVSDPYYLDAQPVGGASCVAGAMGECQHGNTFQHAVGVSQSVAGGLGNVLDLGRILGLEMSLGYEKSWSTEDAVATSTTIVCPEPKEGTSYVCGLQVKPKVIKTNGKVHTTYSDQCPGYKDPGFVDFEVVAPHISTGGANAAANAEATFSACVLSCPDDPNSVNCDGAKSALDDLKLPLCPHASPAVKSGFSEGWCTAHIVQHQRWQGVVGDRFKFSLQIFDGKGKSIYNKLYQEVNEQNVLSVWTVLPYSIEIQAGNNDKDFVNICYAGQCFSCDDNDGGAHGCTLGNGKEYGYEDNERKGDFGFSCMYKK</sequence>
<organism evidence="2 3">
    <name type="scientific">Cephalotrichum gorgonifer</name>
    <dbReference type="NCBI Taxonomy" id="2041049"/>
    <lineage>
        <taxon>Eukaryota</taxon>
        <taxon>Fungi</taxon>
        <taxon>Dikarya</taxon>
        <taxon>Ascomycota</taxon>
        <taxon>Pezizomycotina</taxon>
        <taxon>Sordariomycetes</taxon>
        <taxon>Hypocreomycetidae</taxon>
        <taxon>Microascales</taxon>
        <taxon>Microascaceae</taxon>
        <taxon>Cephalotrichum</taxon>
    </lineage>
</organism>
<dbReference type="Proteomes" id="UP001187682">
    <property type="component" value="Unassembled WGS sequence"/>
</dbReference>
<feature type="signal peptide" evidence="1">
    <location>
        <begin position="1"/>
        <end position="20"/>
    </location>
</feature>